<dbReference type="InterPro" id="IPR029321">
    <property type="entry name" value="INTS2"/>
</dbReference>
<keyword evidence="5" id="KW-1185">Reference proteome</keyword>
<gene>
    <name evidence="6" type="primary">LOC103511635</name>
</gene>
<reference evidence="6" key="1">
    <citation type="submission" date="2025-08" db="UniProtKB">
        <authorList>
            <consortium name="RefSeq"/>
        </authorList>
    </citation>
    <scope>IDENTIFICATION</scope>
</reference>
<dbReference type="PANTHER" id="PTHR28608:SF1">
    <property type="entry name" value="INTEGRATOR COMPLEX SUBUNIT 2"/>
    <property type="match status" value="1"/>
</dbReference>
<proteinExistence type="inferred from homology"/>
<evidence type="ECO:0000256" key="3">
    <source>
        <dbReference type="ARBA" id="ARBA00023242"/>
    </source>
</evidence>
<name>A0A1S3D595_DIACI</name>
<dbReference type="GO" id="GO:0032039">
    <property type="term" value="C:integrator complex"/>
    <property type="evidence" value="ECO:0007669"/>
    <property type="project" value="InterPro"/>
</dbReference>
<keyword evidence="3" id="KW-0539">Nucleus</keyword>
<dbReference type="KEGG" id="dci:103511635"/>
<dbReference type="Proteomes" id="UP000079169">
    <property type="component" value="Unplaced"/>
</dbReference>
<dbReference type="Pfam" id="PF14750">
    <property type="entry name" value="INTS2"/>
    <property type="match status" value="1"/>
</dbReference>
<accession>A0A1S3D595</accession>
<evidence type="ECO:0000256" key="1">
    <source>
        <dbReference type="ARBA" id="ARBA00004123"/>
    </source>
</evidence>
<evidence type="ECO:0000313" key="6">
    <source>
        <dbReference type="RefSeq" id="XP_008474584.1"/>
    </source>
</evidence>
<dbReference type="AlphaFoldDB" id="A0A1S3D595"/>
<evidence type="ECO:0000256" key="2">
    <source>
        <dbReference type="ARBA" id="ARBA00006705"/>
    </source>
</evidence>
<dbReference type="STRING" id="121845.A0A1S3D595"/>
<protein>
    <submittedName>
        <fullName evidence="6">Integrator complex subunit 2-like</fullName>
    </submittedName>
</protein>
<sequence>MVQPLNYTVSAKLFKALMNVDVAEMSKMSPKEIRPILPSLVRMSLISANDTLPTKTCAEGRKQILTMLSGIEVVNSIVALLSIEFHSLEIDVKQEQLLRQKRGSLQSDSILMKTNLNLPPSLEFERSDSTSRLRLVLGELLYVSSQIHEQQQYNTEFYMKQSDLFDNAVYIPEICDVLTIAISELPALLTIQQVTEILLHVSYGPNIICCILANFPDCFHEVCKSLISNSDRIEEDNGGSKIRMQTMSMLCKMYPPGSHIVRAQCVELCRMPALTITLTLDYAKNCGDEDSDIVPFVTSLLLHNDIIIRNWFSQFIRSRQKRNRESSQALQALRDELLRHLSGIVNFSHDNKLPMSSVVQASALLRLYCALRGIASIKFQDDEISLIVRLMTSHPPPTPEGVRLVSLSLCMLVACPSLIGHPEQEARAIEWLNWLVKDEAYLESKNGIAASFGELLLLMAIHFHGNQMNAISDLVSSTLGMKVTVRTNNLTRMKHIFTQEIFTEQVVTSHAVKVPVTENLNANISGFLPIHCIYQLLKSRAFIKHKVPIKDWIYRQICASKPPLHPVLPPLVEVFVSSMLVPQVKTGSFTQEHTMITSQPITEQEIREVFSKSLQVNGPSLSCQLLLLYYMLQYEDLRLNNISTVSPATKYSTEFLSDIPIKYLLQQAQRDQQNYAGLYSHLLRLLATHFPHLSLVDDWLEDDELSSKHSKGAVITQQRVVDGIEKMTTVPSDTARMLVDLLKLPATEMWPYAQTVVSSFRNTLDPCVPRYVQELFKQVWLKLNTVLPRCLWVMTINAVRQQKTRVPSVTLTQENIVLDPLQVLRCDGRVFRNASALSILLRVLQACLAASRNKLSRHLLDNLSKSDTGPGHPPQPTDTEREELKNALVTTQESIAVQILLEVCMETEEDRQIPGQLWGLREIRSVICSYLHQVFISDPALAKLVHFQGYPRELLPIAVEGIPSMHICTDFIPELLSQPSLDKQVFAIDLISHVSLQYALPKSMSCARLAINTLSTLLGVLPSNSRNELFGKVLPAFVRICEAFPPLVEDSLSLLSQLGRICVSENALAAVPAKINTEVTRNVINNQTLCGDIEKTFAEIIQKSVLKTKIY</sequence>
<dbReference type="PRINTS" id="PR02105">
    <property type="entry name" value="INTSUBUNIT2"/>
</dbReference>
<dbReference type="RefSeq" id="XP_008474584.1">
    <property type="nucleotide sequence ID" value="XM_008476362.3"/>
</dbReference>
<dbReference type="PANTHER" id="PTHR28608">
    <property type="entry name" value="INTEGRATOR COMPLEX SUBUNIT 2"/>
    <property type="match status" value="1"/>
</dbReference>
<comment type="similarity">
    <text evidence="2">Belongs to the Integrator subunit 2 family.</text>
</comment>
<feature type="region of interest" description="Disordered" evidence="4">
    <location>
        <begin position="861"/>
        <end position="880"/>
    </location>
</feature>
<dbReference type="PaxDb" id="121845-A0A1S3D595"/>
<dbReference type="OMA" id="IISNYPH"/>
<evidence type="ECO:0000313" key="5">
    <source>
        <dbReference type="Proteomes" id="UP000079169"/>
    </source>
</evidence>
<dbReference type="InterPro" id="IPR026236">
    <property type="entry name" value="Int2_metazoa"/>
</dbReference>
<dbReference type="GeneID" id="103511635"/>
<evidence type="ECO:0000256" key="4">
    <source>
        <dbReference type="SAM" id="MobiDB-lite"/>
    </source>
</evidence>
<dbReference type="GO" id="GO:0034472">
    <property type="term" value="P:snRNA 3'-end processing"/>
    <property type="evidence" value="ECO:0007669"/>
    <property type="project" value="TreeGrafter"/>
</dbReference>
<comment type="subcellular location">
    <subcellularLocation>
        <location evidence="1">Nucleus</location>
    </subcellularLocation>
</comment>
<organism evidence="5 6">
    <name type="scientific">Diaphorina citri</name>
    <name type="common">Asian citrus psyllid</name>
    <dbReference type="NCBI Taxonomy" id="121845"/>
    <lineage>
        <taxon>Eukaryota</taxon>
        <taxon>Metazoa</taxon>
        <taxon>Ecdysozoa</taxon>
        <taxon>Arthropoda</taxon>
        <taxon>Hexapoda</taxon>
        <taxon>Insecta</taxon>
        <taxon>Pterygota</taxon>
        <taxon>Neoptera</taxon>
        <taxon>Paraneoptera</taxon>
        <taxon>Hemiptera</taxon>
        <taxon>Sternorrhyncha</taxon>
        <taxon>Psylloidea</taxon>
        <taxon>Psyllidae</taxon>
        <taxon>Diaphorininae</taxon>
        <taxon>Diaphorina</taxon>
    </lineage>
</organism>